<dbReference type="OrthoDB" id="2705452at2759"/>
<sequence length="318" mass="36098">MATGVSLQESYLRGRGSERSGLRVPAVSRNTHQLTNDPFRSKILLEFKAERLEEHPKPTGVEVEGLETLTGSPETDRLAYKEVIDSHRAPQHMNHIESKVIARRIRIEEPSRLVIRRKLPEEVLQIEMLKHVARVDDLALEMFHGSTVPAIYILFENPSRESTCTLGRLCKIAAIEEYEEWGEWHTVWKLLQLQATATAARTTTVATRATAMTTTTLLSADKWLYKVGGAVRWERDIGWLRRSATNIQAAAIQGTTTICEERQRTVEEKLHNKMRWRYYEWGAQSEGMKVTSNGDEDDNDTNVGGSDADNARRRSTAV</sequence>
<dbReference type="EMBL" id="KN831958">
    <property type="protein sequence ID" value="KIO08134.1"/>
    <property type="molecule type" value="Genomic_DNA"/>
</dbReference>
<accession>A0A0C3PJ28</accession>
<feature type="region of interest" description="Disordered" evidence="1">
    <location>
        <begin position="1"/>
        <end position="29"/>
    </location>
</feature>
<name>A0A0C3PJ28_PISTI</name>
<reference evidence="2 3" key="1">
    <citation type="submission" date="2014-04" db="EMBL/GenBank/DDBJ databases">
        <authorList>
            <consortium name="DOE Joint Genome Institute"/>
            <person name="Kuo A."/>
            <person name="Kohler A."/>
            <person name="Costa M.D."/>
            <person name="Nagy L.G."/>
            <person name="Floudas D."/>
            <person name="Copeland A."/>
            <person name="Barry K.W."/>
            <person name="Cichocki N."/>
            <person name="Veneault-Fourrey C."/>
            <person name="LaButti K."/>
            <person name="Lindquist E.A."/>
            <person name="Lipzen A."/>
            <person name="Lundell T."/>
            <person name="Morin E."/>
            <person name="Murat C."/>
            <person name="Sun H."/>
            <person name="Tunlid A."/>
            <person name="Henrissat B."/>
            <person name="Grigoriev I.V."/>
            <person name="Hibbett D.S."/>
            <person name="Martin F."/>
            <person name="Nordberg H.P."/>
            <person name="Cantor M.N."/>
            <person name="Hua S.X."/>
        </authorList>
    </citation>
    <scope>NUCLEOTIDE SEQUENCE [LARGE SCALE GENOMIC DNA]</scope>
    <source>
        <strain evidence="2 3">Marx 270</strain>
    </source>
</reference>
<dbReference type="HOGENOM" id="CLU_874690_0_0_1"/>
<protein>
    <submittedName>
        <fullName evidence="2">Uncharacterized protein</fullName>
    </submittedName>
</protein>
<organism evidence="2 3">
    <name type="scientific">Pisolithus tinctorius Marx 270</name>
    <dbReference type="NCBI Taxonomy" id="870435"/>
    <lineage>
        <taxon>Eukaryota</taxon>
        <taxon>Fungi</taxon>
        <taxon>Dikarya</taxon>
        <taxon>Basidiomycota</taxon>
        <taxon>Agaricomycotina</taxon>
        <taxon>Agaricomycetes</taxon>
        <taxon>Agaricomycetidae</taxon>
        <taxon>Boletales</taxon>
        <taxon>Sclerodermatineae</taxon>
        <taxon>Pisolithaceae</taxon>
        <taxon>Pisolithus</taxon>
    </lineage>
</organism>
<evidence type="ECO:0000313" key="2">
    <source>
        <dbReference type="EMBL" id="KIO08134.1"/>
    </source>
</evidence>
<feature type="region of interest" description="Disordered" evidence="1">
    <location>
        <begin position="289"/>
        <end position="318"/>
    </location>
</feature>
<proteinExistence type="predicted"/>
<dbReference type="Proteomes" id="UP000054217">
    <property type="component" value="Unassembled WGS sequence"/>
</dbReference>
<evidence type="ECO:0000313" key="3">
    <source>
        <dbReference type="Proteomes" id="UP000054217"/>
    </source>
</evidence>
<dbReference type="AlphaFoldDB" id="A0A0C3PJ28"/>
<evidence type="ECO:0000256" key="1">
    <source>
        <dbReference type="SAM" id="MobiDB-lite"/>
    </source>
</evidence>
<dbReference type="InParanoid" id="A0A0C3PJ28"/>
<keyword evidence="3" id="KW-1185">Reference proteome</keyword>
<gene>
    <name evidence="2" type="ORF">M404DRAFT_23405</name>
</gene>
<reference evidence="3" key="2">
    <citation type="submission" date="2015-01" db="EMBL/GenBank/DDBJ databases">
        <title>Evolutionary Origins and Diversification of the Mycorrhizal Mutualists.</title>
        <authorList>
            <consortium name="DOE Joint Genome Institute"/>
            <consortium name="Mycorrhizal Genomics Consortium"/>
            <person name="Kohler A."/>
            <person name="Kuo A."/>
            <person name="Nagy L.G."/>
            <person name="Floudas D."/>
            <person name="Copeland A."/>
            <person name="Barry K.W."/>
            <person name="Cichocki N."/>
            <person name="Veneault-Fourrey C."/>
            <person name="LaButti K."/>
            <person name="Lindquist E.A."/>
            <person name="Lipzen A."/>
            <person name="Lundell T."/>
            <person name="Morin E."/>
            <person name="Murat C."/>
            <person name="Riley R."/>
            <person name="Ohm R."/>
            <person name="Sun H."/>
            <person name="Tunlid A."/>
            <person name="Henrissat B."/>
            <person name="Grigoriev I.V."/>
            <person name="Hibbett D.S."/>
            <person name="Martin F."/>
        </authorList>
    </citation>
    <scope>NUCLEOTIDE SEQUENCE [LARGE SCALE GENOMIC DNA]</scope>
    <source>
        <strain evidence="3">Marx 270</strain>
    </source>
</reference>